<evidence type="ECO:0000313" key="1">
    <source>
        <dbReference type="EMBL" id="RAK33832.1"/>
    </source>
</evidence>
<keyword evidence="2" id="KW-1185">Reference proteome</keyword>
<sequence>MAKEGNTLRTTFMFCGYEGIMLENNHFPIKCIDLDN</sequence>
<dbReference type="Proteomes" id="UP000249453">
    <property type="component" value="Unassembled WGS sequence"/>
</dbReference>
<gene>
    <name evidence="1" type="ORF">C7374_101156</name>
</gene>
<proteinExistence type="predicted"/>
<name>A0A364JYM8_9HYPH</name>
<evidence type="ECO:0000313" key="2">
    <source>
        <dbReference type="Proteomes" id="UP000249453"/>
    </source>
</evidence>
<dbReference type="EMBL" id="QLMK01000001">
    <property type="protein sequence ID" value="RAK33832.1"/>
    <property type="molecule type" value="Genomic_DNA"/>
</dbReference>
<dbReference type="AlphaFoldDB" id="A0A364JYM8"/>
<reference evidence="1 2" key="1">
    <citation type="submission" date="2018-06" db="EMBL/GenBank/DDBJ databases">
        <title>Genomic Encyclopedia of Type Strains, Phase IV (KMG-IV): sequencing the most valuable type-strain genomes for metagenomic binning, comparative biology and taxonomic classification.</title>
        <authorList>
            <person name="Goeker M."/>
        </authorList>
    </citation>
    <scope>NUCLEOTIDE SEQUENCE [LARGE SCALE GENOMIC DNA]</scope>
    <source>
        <strain evidence="1 2">DSM 26720</strain>
    </source>
</reference>
<organism evidence="1 2">
    <name type="scientific">Falsochrobactrum ovis</name>
    <dbReference type="NCBI Taxonomy" id="1293442"/>
    <lineage>
        <taxon>Bacteria</taxon>
        <taxon>Pseudomonadati</taxon>
        <taxon>Pseudomonadota</taxon>
        <taxon>Alphaproteobacteria</taxon>
        <taxon>Hyphomicrobiales</taxon>
        <taxon>Brucellaceae</taxon>
        <taxon>Falsochrobactrum</taxon>
    </lineage>
</organism>
<comment type="caution">
    <text evidence="1">The sequence shown here is derived from an EMBL/GenBank/DDBJ whole genome shotgun (WGS) entry which is preliminary data.</text>
</comment>
<protein>
    <submittedName>
        <fullName evidence="1">Uncharacterized protein</fullName>
    </submittedName>
</protein>
<accession>A0A364JYM8</accession>